<accession>A0A0K2CZ59</accession>
<keyword evidence="2" id="KW-1185">Reference proteome</keyword>
<reference evidence="1 2" key="1">
    <citation type="journal article" date="2015" name="Genome Announc.">
        <title>Complete Genome Sequences of Nine Phages Capable of Infecting Paenibacillus larvae, the Causative Agent of American Foulbrood Disease in Honeybees.</title>
        <authorList>
            <person name="Tsourkas P.K."/>
            <person name="Yost D.G."/>
            <person name="Krohn A."/>
            <person name="LeBlanc L."/>
            <person name="Zhang A."/>
            <person name="Stamereilers C."/>
            <person name="Amy P.S."/>
        </authorList>
    </citation>
    <scope>NUCLEOTIDE SEQUENCE [LARGE SCALE GENOMIC DNA]</scope>
</reference>
<protein>
    <submittedName>
        <fullName evidence="1">Uncharacterized protein</fullName>
    </submittedName>
</protein>
<evidence type="ECO:0000313" key="1">
    <source>
        <dbReference type="EMBL" id="ALA12702.1"/>
    </source>
</evidence>
<gene>
    <name evidence="1" type="ORF">VEGAS_57</name>
</gene>
<name>A0A0K2CZ59_9CAUD</name>
<sequence length="82" mass="9352">MKEMDKDIEKELWAKLVDFVEFVIRSATGEDLEDLEFGVVYMLQTARSAGMPTEVISILADVVPEVYQKLKKEREAASTKLQ</sequence>
<dbReference type="KEGG" id="vg:26623379"/>
<evidence type="ECO:0000313" key="2">
    <source>
        <dbReference type="Proteomes" id="UP000201675"/>
    </source>
</evidence>
<proteinExistence type="predicted"/>
<organism evidence="1 2">
    <name type="scientific">Paenibacillus phage Vegas</name>
    <dbReference type="NCBI Taxonomy" id="1636261"/>
    <lineage>
        <taxon>Viruses</taxon>
        <taxon>Duplodnaviria</taxon>
        <taxon>Heunggongvirae</taxon>
        <taxon>Uroviricota</taxon>
        <taxon>Caudoviricetes</taxon>
        <taxon>Gochnauervirinae</taxon>
        <taxon>Vegasvirus</taxon>
        <taxon>Vegasvirus vegas</taxon>
    </lineage>
</organism>
<dbReference type="EMBL" id="KT361654">
    <property type="protein sequence ID" value="ALA12702.1"/>
    <property type="molecule type" value="Genomic_DNA"/>
</dbReference>
<dbReference type="RefSeq" id="YP_009196156.1">
    <property type="nucleotide sequence ID" value="NC_028767.1"/>
</dbReference>
<dbReference type="GeneID" id="26623379"/>
<dbReference type="Proteomes" id="UP000201675">
    <property type="component" value="Segment"/>
</dbReference>